<protein>
    <recommendedName>
        <fullName evidence="7">Cationic amino acid transporter C-terminal domain-containing protein</fullName>
    </recommendedName>
</protein>
<feature type="transmembrane region" description="Helical" evidence="6">
    <location>
        <begin position="560"/>
        <end position="580"/>
    </location>
</feature>
<feature type="transmembrane region" description="Helical" evidence="6">
    <location>
        <begin position="535"/>
        <end position="554"/>
    </location>
</feature>
<evidence type="ECO:0000313" key="9">
    <source>
        <dbReference type="Proteomes" id="UP001153712"/>
    </source>
</evidence>
<dbReference type="Proteomes" id="UP001153712">
    <property type="component" value="Chromosome 9"/>
</dbReference>
<dbReference type="GO" id="GO:0061459">
    <property type="term" value="F:L-arginine transmembrane transporter activity"/>
    <property type="evidence" value="ECO:0007669"/>
    <property type="project" value="TreeGrafter"/>
</dbReference>
<evidence type="ECO:0000256" key="4">
    <source>
        <dbReference type="ARBA" id="ARBA00023136"/>
    </source>
</evidence>
<evidence type="ECO:0000259" key="7">
    <source>
        <dbReference type="Pfam" id="PF13906"/>
    </source>
</evidence>
<dbReference type="InterPro" id="IPR002293">
    <property type="entry name" value="AA/rel_permease1"/>
</dbReference>
<feature type="transmembrane region" description="Helical" evidence="6">
    <location>
        <begin position="380"/>
        <end position="399"/>
    </location>
</feature>
<gene>
    <name evidence="8" type="ORF">PHYEVI_LOCUS11398</name>
</gene>
<keyword evidence="4 6" id="KW-0472">Membrane</keyword>
<dbReference type="GO" id="GO:0015189">
    <property type="term" value="F:L-lysine transmembrane transporter activity"/>
    <property type="evidence" value="ECO:0007669"/>
    <property type="project" value="TreeGrafter"/>
</dbReference>
<evidence type="ECO:0000256" key="2">
    <source>
        <dbReference type="ARBA" id="ARBA00022692"/>
    </source>
</evidence>
<feature type="compositionally biased region" description="Basic and acidic residues" evidence="5">
    <location>
        <begin position="598"/>
        <end position="624"/>
    </location>
</feature>
<sequence>MVLNVFASSFSGKCRRFFGALNRKKLTSFDEGSPLNRCLNLVDLTALGVGATLGLGVYVLAGSVAKTVAGPAVCISFLVAAVASAVAGLCYAEFAARVPKAGSAYVYSYVSVGEFVAFVIGWNLILEYVIGTASVASGMSSYIDSLVDKKIQKSFREAMPIDISFLSPYPDFLSFTFVMVLTLLLAFGVKESSLINNVFTVINLLTILLAIIAGSIHATTDYWKIDPATLSEDDRKLAGNGGFIPFGVTGIMEGAAKCFYGFVGFDAVATTGEEAKNPQRDIPLAIVISLAIIFGAYFSISTVLTMAVPYYLQDSDAPFPAVFDRYGLPAIKWIVTIGAVFALCTSMLGAMFPLPRVLYAMSNDGIIFKQLSKVHKKTKTPIVATLISGLLSGIMAIMFDLDQLIDMMSIGTLMAYTIVAISVLLLRYEPDELDAEEFSKPTKDESAMYRNLKNVFNLGGLNRPTKQSSIIVNWSIVLFSCFTALFCAIVAKGRKSVFTESYYLAAFVITVVGMGVLMVIMIRQPMADVELSFKVPLVPYIPCLSVVFNLYLMFQLDLHTWIRFLAWLFVGLLIYFMYGISHSEEREEGRAARMVRKEHRDNENKLKEDERKMAEQQEKEVTSF</sequence>
<dbReference type="OrthoDB" id="3900342at2759"/>
<keyword evidence="9" id="KW-1185">Reference proteome</keyword>
<feature type="transmembrane region" description="Helical" evidence="6">
    <location>
        <begin position="284"/>
        <end position="311"/>
    </location>
</feature>
<dbReference type="FunFam" id="1.20.1740.10:FF:000010">
    <property type="entry name" value="probable cationic amino acid transporter"/>
    <property type="match status" value="1"/>
</dbReference>
<feature type="region of interest" description="Disordered" evidence="5">
    <location>
        <begin position="591"/>
        <end position="624"/>
    </location>
</feature>
<dbReference type="PANTHER" id="PTHR43243:SF95">
    <property type="entry name" value="LD37241P"/>
    <property type="match status" value="1"/>
</dbReference>
<proteinExistence type="predicted"/>
<dbReference type="AlphaFoldDB" id="A0A9N9TY56"/>
<dbReference type="Pfam" id="PF13906">
    <property type="entry name" value="AA_permease_C"/>
    <property type="match status" value="1"/>
</dbReference>
<evidence type="ECO:0000256" key="1">
    <source>
        <dbReference type="ARBA" id="ARBA00004141"/>
    </source>
</evidence>
<dbReference type="Gene3D" id="1.20.1740.10">
    <property type="entry name" value="Amino acid/polyamine transporter I"/>
    <property type="match status" value="1"/>
</dbReference>
<evidence type="ECO:0000313" key="8">
    <source>
        <dbReference type="EMBL" id="CAG9865154.1"/>
    </source>
</evidence>
<feature type="transmembrane region" description="Helical" evidence="6">
    <location>
        <begin position="104"/>
        <end position="122"/>
    </location>
</feature>
<organism evidence="8 9">
    <name type="scientific">Phyllotreta striolata</name>
    <name type="common">Striped flea beetle</name>
    <name type="synonym">Crioceris striolata</name>
    <dbReference type="NCBI Taxonomy" id="444603"/>
    <lineage>
        <taxon>Eukaryota</taxon>
        <taxon>Metazoa</taxon>
        <taxon>Ecdysozoa</taxon>
        <taxon>Arthropoda</taxon>
        <taxon>Hexapoda</taxon>
        <taxon>Insecta</taxon>
        <taxon>Pterygota</taxon>
        <taxon>Neoptera</taxon>
        <taxon>Endopterygota</taxon>
        <taxon>Coleoptera</taxon>
        <taxon>Polyphaga</taxon>
        <taxon>Cucujiformia</taxon>
        <taxon>Chrysomeloidea</taxon>
        <taxon>Chrysomelidae</taxon>
        <taxon>Galerucinae</taxon>
        <taxon>Alticini</taxon>
        <taxon>Phyllotreta</taxon>
    </lineage>
</organism>
<reference evidence="8" key="1">
    <citation type="submission" date="2022-01" db="EMBL/GenBank/DDBJ databases">
        <authorList>
            <person name="King R."/>
        </authorList>
    </citation>
    <scope>NUCLEOTIDE SEQUENCE</scope>
</reference>
<feature type="transmembrane region" description="Helical" evidence="6">
    <location>
        <begin position="41"/>
        <end position="61"/>
    </location>
</feature>
<feature type="transmembrane region" description="Helical" evidence="6">
    <location>
        <begin position="471"/>
        <end position="491"/>
    </location>
</feature>
<dbReference type="GO" id="GO:0000064">
    <property type="term" value="F:L-ornithine transmembrane transporter activity"/>
    <property type="evidence" value="ECO:0007669"/>
    <property type="project" value="TreeGrafter"/>
</dbReference>
<feature type="transmembrane region" description="Helical" evidence="6">
    <location>
        <begin position="67"/>
        <end position="92"/>
    </location>
</feature>
<feature type="transmembrane region" description="Helical" evidence="6">
    <location>
        <begin position="194"/>
        <end position="216"/>
    </location>
</feature>
<dbReference type="Pfam" id="PF13520">
    <property type="entry name" value="AA_permease_2"/>
    <property type="match status" value="1"/>
</dbReference>
<keyword evidence="3 6" id="KW-1133">Transmembrane helix</keyword>
<dbReference type="PIRSF" id="PIRSF006060">
    <property type="entry name" value="AA_transporter"/>
    <property type="match status" value="1"/>
</dbReference>
<dbReference type="EMBL" id="OU900102">
    <property type="protein sequence ID" value="CAG9865154.1"/>
    <property type="molecule type" value="Genomic_DNA"/>
</dbReference>
<keyword evidence="2 6" id="KW-0812">Transmembrane</keyword>
<dbReference type="InterPro" id="IPR029485">
    <property type="entry name" value="CAT_C"/>
</dbReference>
<evidence type="ECO:0000256" key="6">
    <source>
        <dbReference type="SAM" id="Phobius"/>
    </source>
</evidence>
<evidence type="ECO:0000256" key="5">
    <source>
        <dbReference type="SAM" id="MobiDB-lite"/>
    </source>
</evidence>
<feature type="transmembrane region" description="Helical" evidence="6">
    <location>
        <begin position="503"/>
        <end position="523"/>
    </location>
</feature>
<dbReference type="PANTHER" id="PTHR43243">
    <property type="entry name" value="INNER MEMBRANE TRANSPORTER YGJI-RELATED"/>
    <property type="match status" value="1"/>
</dbReference>
<accession>A0A9N9TY56</accession>
<name>A0A9N9TY56_PHYSR</name>
<comment type="subcellular location">
    <subcellularLocation>
        <location evidence="1">Membrane</location>
        <topology evidence="1">Multi-pass membrane protein</topology>
    </subcellularLocation>
</comment>
<evidence type="ECO:0000256" key="3">
    <source>
        <dbReference type="ARBA" id="ARBA00022989"/>
    </source>
</evidence>
<dbReference type="GO" id="GO:0005886">
    <property type="term" value="C:plasma membrane"/>
    <property type="evidence" value="ECO:0007669"/>
    <property type="project" value="TreeGrafter"/>
</dbReference>
<feature type="domain" description="Cationic amino acid transporter C-terminal" evidence="7">
    <location>
        <begin position="533"/>
        <end position="583"/>
    </location>
</feature>
<feature type="transmembrane region" description="Helical" evidence="6">
    <location>
        <begin position="405"/>
        <end position="426"/>
    </location>
</feature>
<feature type="transmembrane region" description="Helical" evidence="6">
    <location>
        <begin position="168"/>
        <end position="188"/>
    </location>
</feature>
<feature type="transmembrane region" description="Helical" evidence="6">
    <location>
        <begin position="331"/>
        <end position="359"/>
    </location>
</feature>
<dbReference type="GO" id="GO:0097638">
    <property type="term" value="P:L-arginine import across plasma membrane"/>
    <property type="evidence" value="ECO:0007669"/>
    <property type="project" value="TreeGrafter"/>
</dbReference>